<dbReference type="EMBL" id="CAUJNA010003708">
    <property type="protein sequence ID" value="CAJ1408221.1"/>
    <property type="molecule type" value="Genomic_DNA"/>
</dbReference>
<organism evidence="1 2">
    <name type="scientific">Effrenium voratum</name>
    <dbReference type="NCBI Taxonomy" id="2562239"/>
    <lineage>
        <taxon>Eukaryota</taxon>
        <taxon>Sar</taxon>
        <taxon>Alveolata</taxon>
        <taxon>Dinophyceae</taxon>
        <taxon>Suessiales</taxon>
        <taxon>Symbiodiniaceae</taxon>
        <taxon>Effrenium</taxon>
    </lineage>
</organism>
<gene>
    <name evidence="1" type="ORF">EVOR1521_LOCUS29714</name>
</gene>
<comment type="caution">
    <text evidence="1">The sequence shown here is derived from an EMBL/GenBank/DDBJ whole genome shotgun (WGS) entry which is preliminary data.</text>
</comment>
<dbReference type="AlphaFoldDB" id="A0AA36JMB8"/>
<reference evidence="1" key="1">
    <citation type="submission" date="2023-08" db="EMBL/GenBank/DDBJ databases">
        <authorList>
            <person name="Chen Y."/>
            <person name="Shah S."/>
            <person name="Dougan E. K."/>
            <person name="Thang M."/>
            <person name="Chan C."/>
        </authorList>
    </citation>
    <scope>NUCLEOTIDE SEQUENCE</scope>
</reference>
<accession>A0AA36JMB8</accession>
<sequence length="56" mass="7024">MRRYKLRPKLHFWLHQWRRLKLCPLNLKVNNCFGDEDFVRRMCNIASGWHWHQCNA</sequence>
<name>A0AA36JMB8_9DINO</name>
<evidence type="ECO:0000313" key="2">
    <source>
        <dbReference type="Proteomes" id="UP001178507"/>
    </source>
</evidence>
<dbReference type="Proteomes" id="UP001178507">
    <property type="component" value="Unassembled WGS sequence"/>
</dbReference>
<proteinExistence type="predicted"/>
<evidence type="ECO:0000313" key="1">
    <source>
        <dbReference type="EMBL" id="CAJ1408221.1"/>
    </source>
</evidence>
<keyword evidence="2" id="KW-1185">Reference proteome</keyword>
<protein>
    <submittedName>
        <fullName evidence="1">Uncharacterized protein</fullName>
    </submittedName>
</protein>